<protein>
    <submittedName>
        <fullName evidence="1">Uncharacterized protein</fullName>
    </submittedName>
</protein>
<proteinExistence type="predicted"/>
<organism evidence="1 2">
    <name type="scientific">Coprococcus catus GD/7</name>
    <dbReference type="NCBI Taxonomy" id="717962"/>
    <lineage>
        <taxon>Bacteria</taxon>
        <taxon>Bacillati</taxon>
        <taxon>Bacillota</taxon>
        <taxon>Clostridia</taxon>
        <taxon>Lachnospirales</taxon>
        <taxon>Lachnospiraceae</taxon>
        <taxon>Coprococcus</taxon>
    </lineage>
</organism>
<reference evidence="1 2" key="2">
    <citation type="submission" date="2010-03" db="EMBL/GenBank/DDBJ databases">
        <authorList>
            <person name="Pajon A."/>
        </authorList>
    </citation>
    <scope>NUCLEOTIDE SEQUENCE [LARGE SCALE GENOMIC DNA]</scope>
    <source>
        <strain evidence="1 2">GD/7</strain>
    </source>
</reference>
<dbReference type="STRING" id="717962.CC1_19900"/>
<evidence type="ECO:0000313" key="1">
    <source>
        <dbReference type="EMBL" id="CBK80715.1"/>
    </source>
</evidence>
<dbReference type="Proteomes" id="UP000008798">
    <property type="component" value="Chromosome"/>
</dbReference>
<accession>D4J8P4</accession>
<evidence type="ECO:0000313" key="2">
    <source>
        <dbReference type="Proteomes" id="UP000008798"/>
    </source>
</evidence>
<gene>
    <name evidence="1" type="ORF">CC1_19900</name>
</gene>
<dbReference type="KEGG" id="cct:CC1_19900"/>
<dbReference type="EMBL" id="FP929038">
    <property type="protein sequence ID" value="CBK80715.1"/>
    <property type="molecule type" value="Genomic_DNA"/>
</dbReference>
<name>D4J8P4_9FIRM</name>
<reference evidence="1 2" key="1">
    <citation type="submission" date="2010-03" db="EMBL/GenBank/DDBJ databases">
        <title>The genome sequence of Coprococcus catus GD/7.</title>
        <authorList>
            <consortium name="metaHIT consortium -- http://www.metahit.eu/"/>
            <person name="Pajon A."/>
            <person name="Turner K."/>
            <person name="Parkhill J."/>
            <person name="Duncan S."/>
            <person name="Flint H."/>
        </authorList>
    </citation>
    <scope>NUCLEOTIDE SEQUENCE [LARGE SCALE GENOMIC DNA]</scope>
    <source>
        <strain evidence="1 2">GD/7</strain>
    </source>
</reference>
<dbReference type="HOGENOM" id="CLU_2632065_0_0_9"/>
<dbReference type="AlphaFoldDB" id="D4J8P4"/>
<sequence length="77" mass="8715">MYNTLMKKLIWGVRQFAILNLHFFDWETACFTICQAARNGSGRQKSGLGYPPGLRLGVKNADIGTLEVSFFSHFSEK</sequence>